<gene>
    <name evidence="9" type="ORF">CGI_10023323</name>
</gene>
<dbReference type="InterPro" id="IPR003439">
    <property type="entry name" value="ABC_transporter-like_ATP-bd"/>
</dbReference>
<dbReference type="PANTHER" id="PTHR48041">
    <property type="entry name" value="ABC TRANSPORTER G FAMILY MEMBER 28"/>
    <property type="match status" value="1"/>
</dbReference>
<keyword evidence="5" id="KW-0547">Nucleotide-binding</keyword>
<dbReference type="GO" id="GO:0016887">
    <property type="term" value="F:ATP hydrolysis activity"/>
    <property type="evidence" value="ECO:0007669"/>
    <property type="project" value="InterPro"/>
</dbReference>
<dbReference type="EMBL" id="JH816843">
    <property type="protein sequence ID" value="EKC29985.1"/>
    <property type="molecule type" value="Genomic_DNA"/>
</dbReference>
<keyword evidence="8" id="KW-0472">Membrane</keyword>
<proteinExistence type="inferred from homology"/>
<evidence type="ECO:0000256" key="2">
    <source>
        <dbReference type="ARBA" id="ARBA00005814"/>
    </source>
</evidence>
<dbReference type="HOGENOM" id="CLU_000604_57_6_1"/>
<keyword evidence="7" id="KW-1133">Transmembrane helix</keyword>
<dbReference type="PANTHER" id="PTHR48041:SF139">
    <property type="entry name" value="PROTEIN SCARLET"/>
    <property type="match status" value="1"/>
</dbReference>
<name>K1QMC2_MAGGI</name>
<dbReference type="CDD" id="cd03213">
    <property type="entry name" value="ABCG_EPDR"/>
    <property type="match status" value="1"/>
</dbReference>
<dbReference type="AlphaFoldDB" id="K1QMC2"/>
<evidence type="ECO:0000256" key="5">
    <source>
        <dbReference type="ARBA" id="ARBA00022741"/>
    </source>
</evidence>
<sequence length="574" mass="64333">MTFNCFLLLVDDINPECASQIQFDREANVRLGGVRVEMIDPELGFPQKDYEENYSSQVYPVTLSWRDCNVFALPKRKLCCLCNKEEELPKRILTNVSGIIKPGRLTAVMGASGAGKSTLMNMLTFKNRGSLLIQGEIRVNGVLMDKDKMSNLAAYVQQDDLFIGTMTVREHLVFRLGLTKCADTFIGTPGKVKGISGGEMKRLSFASELITNPPLLFTDEVTSGLDSFMALSVVQSLKTMVHMGHTIMCTVHQPSSEVFELFDEIILMAEGKVAFSGPVTHALEFFKSVGHPCPMNYNPANHFILTLAIIPGFESECKGRVEKMCEHYDNSQASKKLEYFETNQDPYERRMSQKLIFALFMGLVYLKTNNDYIQEDIMNINGVIFLLIISFTYNNLFPILNVPFLIADTAILIAIVYWMSGLTHDSYTFINAAIISVLASAAASSFGYAISAASPSVTIALTLGPLLMTPFLLFGGYFLNNGSVPDYFIWIKYTSWFLYSNELMIVNQWRDINHISCDEANSTVCIHNGKDVIQSLNYDENNFVLDLTMLSSLIVLYRFLAFIILLVKTKLSKC</sequence>
<evidence type="ECO:0000256" key="3">
    <source>
        <dbReference type="ARBA" id="ARBA00022448"/>
    </source>
</evidence>
<dbReference type="InParanoid" id="K1QMC2"/>
<dbReference type="GO" id="GO:0140359">
    <property type="term" value="F:ABC-type transporter activity"/>
    <property type="evidence" value="ECO:0007669"/>
    <property type="project" value="InterPro"/>
</dbReference>
<evidence type="ECO:0000256" key="1">
    <source>
        <dbReference type="ARBA" id="ARBA00004141"/>
    </source>
</evidence>
<evidence type="ECO:0000313" key="9">
    <source>
        <dbReference type="EMBL" id="EKC29985.1"/>
    </source>
</evidence>
<accession>K1QMC2</accession>
<dbReference type="GO" id="GO:0005886">
    <property type="term" value="C:plasma membrane"/>
    <property type="evidence" value="ECO:0007669"/>
    <property type="project" value="TreeGrafter"/>
</dbReference>
<dbReference type="InterPro" id="IPR050352">
    <property type="entry name" value="ABCG_transporters"/>
</dbReference>
<dbReference type="PROSITE" id="PS50893">
    <property type="entry name" value="ABC_TRANSPORTER_2"/>
    <property type="match status" value="1"/>
</dbReference>
<dbReference type="Pfam" id="PF01061">
    <property type="entry name" value="ABC2_membrane"/>
    <property type="match status" value="1"/>
</dbReference>
<dbReference type="Pfam" id="PF19055">
    <property type="entry name" value="ABC2_membrane_7"/>
    <property type="match status" value="1"/>
</dbReference>
<dbReference type="PROSITE" id="PS00211">
    <property type="entry name" value="ABC_TRANSPORTER_1"/>
    <property type="match status" value="1"/>
</dbReference>
<dbReference type="InterPro" id="IPR013525">
    <property type="entry name" value="ABC2_TM"/>
</dbReference>
<dbReference type="SMART" id="SM00382">
    <property type="entry name" value="AAA"/>
    <property type="match status" value="1"/>
</dbReference>
<dbReference type="InterPro" id="IPR017871">
    <property type="entry name" value="ABC_transporter-like_CS"/>
</dbReference>
<dbReference type="SUPFAM" id="SSF52540">
    <property type="entry name" value="P-loop containing nucleoside triphosphate hydrolases"/>
    <property type="match status" value="1"/>
</dbReference>
<reference evidence="9" key="1">
    <citation type="journal article" date="2012" name="Nature">
        <title>The oyster genome reveals stress adaptation and complexity of shell formation.</title>
        <authorList>
            <person name="Zhang G."/>
            <person name="Fang X."/>
            <person name="Guo X."/>
            <person name="Li L."/>
            <person name="Luo R."/>
            <person name="Xu F."/>
            <person name="Yang P."/>
            <person name="Zhang L."/>
            <person name="Wang X."/>
            <person name="Qi H."/>
            <person name="Xiong Z."/>
            <person name="Que H."/>
            <person name="Xie Y."/>
            <person name="Holland P.W."/>
            <person name="Paps J."/>
            <person name="Zhu Y."/>
            <person name="Wu F."/>
            <person name="Chen Y."/>
            <person name="Wang J."/>
            <person name="Peng C."/>
            <person name="Meng J."/>
            <person name="Yang L."/>
            <person name="Liu J."/>
            <person name="Wen B."/>
            <person name="Zhang N."/>
            <person name="Huang Z."/>
            <person name="Zhu Q."/>
            <person name="Feng Y."/>
            <person name="Mount A."/>
            <person name="Hedgecock D."/>
            <person name="Xu Z."/>
            <person name="Liu Y."/>
            <person name="Domazet-Loso T."/>
            <person name="Du Y."/>
            <person name="Sun X."/>
            <person name="Zhang S."/>
            <person name="Liu B."/>
            <person name="Cheng P."/>
            <person name="Jiang X."/>
            <person name="Li J."/>
            <person name="Fan D."/>
            <person name="Wang W."/>
            <person name="Fu W."/>
            <person name="Wang T."/>
            <person name="Wang B."/>
            <person name="Zhang J."/>
            <person name="Peng Z."/>
            <person name="Li Y."/>
            <person name="Li N."/>
            <person name="Wang J."/>
            <person name="Chen M."/>
            <person name="He Y."/>
            <person name="Tan F."/>
            <person name="Song X."/>
            <person name="Zheng Q."/>
            <person name="Huang R."/>
            <person name="Yang H."/>
            <person name="Du X."/>
            <person name="Chen L."/>
            <person name="Yang M."/>
            <person name="Gaffney P.M."/>
            <person name="Wang S."/>
            <person name="Luo L."/>
            <person name="She Z."/>
            <person name="Ming Y."/>
            <person name="Huang W."/>
            <person name="Zhang S."/>
            <person name="Huang B."/>
            <person name="Zhang Y."/>
            <person name="Qu T."/>
            <person name="Ni P."/>
            <person name="Miao G."/>
            <person name="Wang J."/>
            <person name="Wang Q."/>
            <person name="Steinberg C.E."/>
            <person name="Wang H."/>
            <person name="Li N."/>
            <person name="Qian L."/>
            <person name="Zhang G."/>
            <person name="Li Y."/>
            <person name="Yang H."/>
            <person name="Liu X."/>
            <person name="Wang J."/>
            <person name="Yin Y."/>
            <person name="Wang J."/>
        </authorList>
    </citation>
    <scope>NUCLEOTIDE SEQUENCE [LARGE SCALE GENOMIC DNA]</scope>
    <source>
        <strain evidence="9">05x7-T-G4-1.051#20</strain>
    </source>
</reference>
<evidence type="ECO:0000256" key="4">
    <source>
        <dbReference type="ARBA" id="ARBA00022692"/>
    </source>
</evidence>
<comment type="similarity">
    <text evidence="2">Belongs to the ABC transporter superfamily. ABCG family. Eye pigment precursor importer (TC 3.A.1.204) subfamily.</text>
</comment>
<organism evidence="9">
    <name type="scientific">Magallana gigas</name>
    <name type="common">Pacific oyster</name>
    <name type="synonym">Crassostrea gigas</name>
    <dbReference type="NCBI Taxonomy" id="29159"/>
    <lineage>
        <taxon>Eukaryota</taxon>
        <taxon>Metazoa</taxon>
        <taxon>Spiralia</taxon>
        <taxon>Lophotrochozoa</taxon>
        <taxon>Mollusca</taxon>
        <taxon>Bivalvia</taxon>
        <taxon>Autobranchia</taxon>
        <taxon>Pteriomorphia</taxon>
        <taxon>Ostreida</taxon>
        <taxon>Ostreoidea</taxon>
        <taxon>Ostreidae</taxon>
        <taxon>Magallana</taxon>
    </lineage>
</organism>
<dbReference type="InterPro" id="IPR027417">
    <property type="entry name" value="P-loop_NTPase"/>
</dbReference>
<evidence type="ECO:0000256" key="8">
    <source>
        <dbReference type="ARBA" id="ARBA00023136"/>
    </source>
</evidence>
<dbReference type="FunCoup" id="K1QMC2">
    <property type="interactions" value="1"/>
</dbReference>
<dbReference type="InterPro" id="IPR003593">
    <property type="entry name" value="AAA+_ATPase"/>
</dbReference>
<keyword evidence="6" id="KW-0067">ATP-binding</keyword>
<evidence type="ECO:0000256" key="6">
    <source>
        <dbReference type="ARBA" id="ARBA00022840"/>
    </source>
</evidence>
<keyword evidence="3" id="KW-0813">Transport</keyword>
<dbReference type="Gene3D" id="3.40.50.300">
    <property type="entry name" value="P-loop containing nucleotide triphosphate hydrolases"/>
    <property type="match status" value="1"/>
</dbReference>
<dbReference type="InterPro" id="IPR043926">
    <property type="entry name" value="ABCG_dom"/>
</dbReference>
<dbReference type="GO" id="GO:0005524">
    <property type="term" value="F:ATP binding"/>
    <property type="evidence" value="ECO:0007669"/>
    <property type="project" value="UniProtKB-KW"/>
</dbReference>
<dbReference type="Pfam" id="PF00005">
    <property type="entry name" value="ABC_tran"/>
    <property type="match status" value="1"/>
</dbReference>
<keyword evidence="4" id="KW-0812">Transmembrane</keyword>
<evidence type="ECO:0000256" key="7">
    <source>
        <dbReference type="ARBA" id="ARBA00022989"/>
    </source>
</evidence>
<protein>
    <submittedName>
        <fullName evidence="9">Protein white</fullName>
    </submittedName>
</protein>
<comment type="subcellular location">
    <subcellularLocation>
        <location evidence="1">Membrane</location>
        <topology evidence="1">Multi-pass membrane protein</topology>
    </subcellularLocation>
</comment>